<evidence type="ECO:0000256" key="8">
    <source>
        <dbReference type="ARBA" id="ARBA00022833"/>
    </source>
</evidence>
<dbReference type="InterPro" id="IPR001214">
    <property type="entry name" value="SET_dom"/>
</dbReference>
<dbReference type="Pfam" id="PF21549">
    <property type="entry name" value="PRDM2_PR"/>
    <property type="match status" value="1"/>
</dbReference>
<dbReference type="SMR" id="A0A482X473"/>
<dbReference type="GO" id="GO:0032259">
    <property type="term" value="P:methylation"/>
    <property type="evidence" value="ECO:0007669"/>
    <property type="project" value="UniProtKB-KW"/>
</dbReference>
<keyword evidence="7" id="KW-0863">Zinc-finger</keyword>
<evidence type="ECO:0000256" key="2">
    <source>
        <dbReference type="ARBA" id="ARBA00022603"/>
    </source>
</evidence>
<dbReference type="GO" id="GO:0010468">
    <property type="term" value="P:regulation of gene expression"/>
    <property type="evidence" value="ECO:0007669"/>
    <property type="project" value="TreeGrafter"/>
</dbReference>
<dbReference type="STRING" id="195883.A0A482X473"/>
<evidence type="ECO:0000256" key="6">
    <source>
        <dbReference type="ARBA" id="ARBA00022737"/>
    </source>
</evidence>
<feature type="compositionally biased region" description="Low complexity" evidence="12">
    <location>
        <begin position="247"/>
        <end position="262"/>
    </location>
</feature>
<feature type="compositionally biased region" description="Polar residues" evidence="12">
    <location>
        <begin position="678"/>
        <end position="703"/>
    </location>
</feature>
<feature type="region of interest" description="Disordered" evidence="12">
    <location>
        <begin position="377"/>
        <end position="443"/>
    </location>
</feature>
<name>A0A482X473_LAOST</name>
<dbReference type="PANTHER" id="PTHR16515">
    <property type="entry name" value="PR DOMAIN ZINC FINGER PROTEIN"/>
    <property type="match status" value="1"/>
</dbReference>
<keyword evidence="8" id="KW-0862">Zinc</keyword>
<evidence type="ECO:0000256" key="11">
    <source>
        <dbReference type="ARBA" id="ARBA00023242"/>
    </source>
</evidence>
<feature type="compositionally biased region" description="Polar residues" evidence="12">
    <location>
        <begin position="426"/>
        <end position="438"/>
    </location>
</feature>
<evidence type="ECO:0000256" key="10">
    <source>
        <dbReference type="ARBA" id="ARBA00023163"/>
    </source>
</evidence>
<keyword evidence="2" id="KW-0489">Methyltransferase</keyword>
<dbReference type="Proteomes" id="UP000291343">
    <property type="component" value="Unassembled WGS sequence"/>
</dbReference>
<evidence type="ECO:0000256" key="5">
    <source>
        <dbReference type="ARBA" id="ARBA00022723"/>
    </source>
</evidence>
<protein>
    <recommendedName>
        <fullName evidence="13">SET domain-containing protein</fullName>
    </recommendedName>
</protein>
<organism evidence="14 15">
    <name type="scientific">Laodelphax striatellus</name>
    <name type="common">Small brown planthopper</name>
    <name type="synonym">Delphax striatella</name>
    <dbReference type="NCBI Taxonomy" id="195883"/>
    <lineage>
        <taxon>Eukaryota</taxon>
        <taxon>Metazoa</taxon>
        <taxon>Ecdysozoa</taxon>
        <taxon>Arthropoda</taxon>
        <taxon>Hexapoda</taxon>
        <taxon>Insecta</taxon>
        <taxon>Pterygota</taxon>
        <taxon>Neoptera</taxon>
        <taxon>Paraneoptera</taxon>
        <taxon>Hemiptera</taxon>
        <taxon>Auchenorrhyncha</taxon>
        <taxon>Fulgoroidea</taxon>
        <taxon>Delphacidae</taxon>
        <taxon>Criomorphinae</taxon>
        <taxon>Laodelphax</taxon>
    </lineage>
</organism>
<feature type="region of interest" description="Disordered" evidence="12">
    <location>
        <begin position="492"/>
        <end position="520"/>
    </location>
</feature>
<evidence type="ECO:0000256" key="1">
    <source>
        <dbReference type="ARBA" id="ARBA00004123"/>
    </source>
</evidence>
<dbReference type="GO" id="GO:0008757">
    <property type="term" value="F:S-adenosylmethionine-dependent methyltransferase activity"/>
    <property type="evidence" value="ECO:0007669"/>
    <property type="project" value="UniProtKB-ARBA"/>
</dbReference>
<dbReference type="InParanoid" id="A0A482X473"/>
<feature type="compositionally biased region" description="Basic and acidic residues" evidence="12">
    <location>
        <begin position="654"/>
        <end position="666"/>
    </location>
</feature>
<evidence type="ECO:0000256" key="9">
    <source>
        <dbReference type="ARBA" id="ARBA00023015"/>
    </source>
</evidence>
<dbReference type="EMBL" id="QKKF02017834">
    <property type="protein sequence ID" value="RZF40705.1"/>
    <property type="molecule type" value="Genomic_DNA"/>
</dbReference>
<evidence type="ECO:0000259" key="13">
    <source>
        <dbReference type="PROSITE" id="PS50280"/>
    </source>
</evidence>
<dbReference type="InterPro" id="IPR044417">
    <property type="entry name" value="PRDM7_9_PR-SET"/>
</dbReference>
<keyword evidence="6" id="KW-0677">Repeat</keyword>
<feature type="compositionally biased region" description="Basic residues" evidence="12">
    <location>
        <begin position="377"/>
        <end position="387"/>
    </location>
</feature>
<evidence type="ECO:0000256" key="3">
    <source>
        <dbReference type="ARBA" id="ARBA00022679"/>
    </source>
</evidence>
<dbReference type="GO" id="GO:0042054">
    <property type="term" value="F:histone methyltransferase activity"/>
    <property type="evidence" value="ECO:0007669"/>
    <property type="project" value="InterPro"/>
</dbReference>
<keyword evidence="5" id="KW-0479">Metal-binding</keyword>
<dbReference type="GO" id="GO:0008170">
    <property type="term" value="F:N-methyltransferase activity"/>
    <property type="evidence" value="ECO:0007669"/>
    <property type="project" value="UniProtKB-ARBA"/>
</dbReference>
<evidence type="ECO:0000256" key="12">
    <source>
        <dbReference type="SAM" id="MobiDB-lite"/>
    </source>
</evidence>
<keyword evidence="11" id="KW-0539">Nucleus</keyword>
<keyword evidence="15" id="KW-1185">Reference proteome</keyword>
<dbReference type="GO" id="GO:0008270">
    <property type="term" value="F:zinc ion binding"/>
    <property type="evidence" value="ECO:0007669"/>
    <property type="project" value="UniProtKB-KW"/>
</dbReference>
<evidence type="ECO:0000256" key="7">
    <source>
        <dbReference type="ARBA" id="ARBA00022771"/>
    </source>
</evidence>
<keyword evidence="3" id="KW-0808">Transferase</keyword>
<evidence type="ECO:0000313" key="14">
    <source>
        <dbReference type="EMBL" id="RZF40705.1"/>
    </source>
</evidence>
<comment type="subcellular location">
    <subcellularLocation>
        <location evidence="1">Nucleus</location>
    </subcellularLocation>
</comment>
<keyword evidence="4" id="KW-0949">S-adenosyl-L-methionine</keyword>
<accession>A0A482X473</accession>
<keyword evidence="10" id="KW-0804">Transcription</keyword>
<reference evidence="14 15" key="1">
    <citation type="journal article" date="2017" name="Gigascience">
        <title>Genome sequence of the small brown planthopper, Laodelphax striatellus.</title>
        <authorList>
            <person name="Zhu J."/>
            <person name="Jiang F."/>
            <person name="Wang X."/>
            <person name="Yang P."/>
            <person name="Bao Y."/>
            <person name="Zhao W."/>
            <person name="Wang W."/>
            <person name="Lu H."/>
            <person name="Wang Q."/>
            <person name="Cui N."/>
            <person name="Li J."/>
            <person name="Chen X."/>
            <person name="Luo L."/>
            <person name="Yu J."/>
            <person name="Kang L."/>
            <person name="Cui F."/>
        </authorList>
    </citation>
    <scope>NUCLEOTIDE SEQUENCE [LARGE SCALE GENOMIC DNA]</scope>
    <source>
        <strain evidence="14">Lst14</strain>
    </source>
</reference>
<dbReference type="PANTHER" id="PTHR16515:SF66">
    <property type="entry name" value="C2H2-TYPE DOMAIN-CONTAINING PROTEIN"/>
    <property type="match status" value="1"/>
</dbReference>
<dbReference type="InterPro" id="IPR050331">
    <property type="entry name" value="Zinc_finger"/>
</dbReference>
<evidence type="ECO:0000256" key="4">
    <source>
        <dbReference type="ARBA" id="ARBA00022691"/>
    </source>
</evidence>
<dbReference type="InterPro" id="IPR046341">
    <property type="entry name" value="SET_dom_sf"/>
</dbReference>
<feature type="domain" description="SET" evidence="13">
    <location>
        <begin position="774"/>
        <end position="886"/>
    </location>
</feature>
<dbReference type="SUPFAM" id="SSF82199">
    <property type="entry name" value="SET domain"/>
    <property type="match status" value="1"/>
</dbReference>
<proteinExistence type="predicted"/>
<feature type="region of interest" description="Disordered" evidence="12">
    <location>
        <begin position="649"/>
        <end position="714"/>
    </location>
</feature>
<comment type="caution">
    <text evidence="14">The sequence shown here is derived from an EMBL/GenBank/DDBJ whole genome shotgun (WGS) entry which is preliminary data.</text>
</comment>
<gene>
    <name evidence="14" type="ORF">LSTR_LSTR007996</name>
</gene>
<evidence type="ECO:0000313" key="15">
    <source>
        <dbReference type="Proteomes" id="UP000291343"/>
    </source>
</evidence>
<keyword evidence="9" id="KW-0805">Transcription regulation</keyword>
<dbReference type="PROSITE" id="PS50280">
    <property type="entry name" value="SET"/>
    <property type="match status" value="1"/>
</dbReference>
<feature type="compositionally biased region" description="Polar residues" evidence="12">
    <location>
        <begin position="271"/>
        <end position="281"/>
    </location>
</feature>
<dbReference type="AlphaFoldDB" id="A0A482X473"/>
<dbReference type="Gene3D" id="2.170.270.10">
    <property type="entry name" value="SET domain"/>
    <property type="match status" value="1"/>
</dbReference>
<sequence>MSSRDDDMDLEKYFLPIEWSEMSQLEKTRAQNILDNYLTMKSFGIQPQEPYFIKDYRKRKAENTARLLARVTPPPAKKVYRVNEGASTSRGCSDSILDLESVAANSNSTASNFKSGAANSNASNLKLAAPNLGSSVTVLQKSSRKPRPSINVEPPSKLSVRLDIEKYFSEQEWARKSQVERDGLRAELETYSLHRTFGKDPEPPYFVIAYKERKIKQIQETREKILAAVGKGPKIKKSSKPTSNTENANQNLNSDNNVNSKKSSNDDKSQKTAQTNISAVVSRSPDVPKEIGNKSNQQSVPPRKLKIKSKPKKGNKRVIVKKIFAILKEAEKNPNNGPSVAETLGIETNSKILKVINMETAFKILDVLKKFKNRRANKKKLKNKSNLKKSDEVDGRAENPTNPDTPKKLKNKSNNNADVPKKLKTKSNSGTSTNNETPSVSVSTVIVSQKSNNELEVSSSNETEIVMNNLNPGTSGNEPECHELEIVMNNSNPETELENSTNEPETVKNISNPETSEASDNSLVFKIPALPKKLKNNANSNSQVSVVNKTRLAQMDGIVVDTPRNLRKKMIKEQKARIIKEKQKKEKEDMIRTSKSGYIWNEFWDQTKSMTFEETDDLVFTEAETKLSITIYHAVTSLVRFPSRHDIAEEGDGKEETDKKKNEDKKKKSKVKSRVKTQSAEASTGNTSDRIVVNSTAQDQNTSETKRRYPKRNVPVKNYAEPENINMDDFVFCDVCGREWFKQCNVHGKMINIPDIPVDRRKAGDNYAKETTPRILGVAQSKIVNAGKGVWTRDMIKNQVQFGPYQGRKGKGNPKDPNYAWQLREVAGGLNYVDASDERYSNWMRYVNCARNIHEMNLMAFQFEGAIYYRTFRLVAPHEELFVFYGEQFGSSLGVDVKNFRNPAPTNDKDVSFYCAECNSVFTSPLYLEQHEMKCLLGLGQRKEKKAPALLAANKQQPMEESIGQATAVDQLETAGDQLETADEPRIETWSIERRIAQSARMKEYWRRKRETNVN</sequence>
<feature type="compositionally biased region" description="Basic residues" evidence="12">
    <location>
        <begin position="303"/>
        <end position="314"/>
    </location>
</feature>
<dbReference type="OrthoDB" id="40579at2759"/>
<feature type="compositionally biased region" description="Basic and acidic residues" evidence="12">
    <location>
        <begin position="388"/>
        <end position="397"/>
    </location>
</feature>
<dbReference type="CDD" id="cd19193">
    <property type="entry name" value="PR-SET_PRDM7_9"/>
    <property type="match status" value="1"/>
</dbReference>
<dbReference type="GO" id="GO:0005634">
    <property type="term" value="C:nucleus"/>
    <property type="evidence" value="ECO:0007669"/>
    <property type="project" value="UniProtKB-SubCell"/>
</dbReference>
<feature type="region of interest" description="Disordered" evidence="12">
    <location>
        <begin position="229"/>
        <end position="314"/>
    </location>
</feature>